<sequence>MVAEVRIEAACGRLVGRRHGDVVRFLGIPYGEPPIGQRRFARPEAKAAFARPFEAFSFGAAAPQRRAMPAPIGRMAGLVTEFSEDCLSLNVWTPDVRGKRPVLVFIHGGGFIIGAGSQYPGDDLAARGDVVVVTLNYRLGLLGFNPFAEVFPGDERFAANAGLLDQRLALQWVRENIAAFGGDPGRVTIAGESAGSVSVAWHLVTKGSQPFYARAIMQSGTLSLFYGRDRARQIGAELRRGMGLSHGPDPLFALSPKRLHDAAAAAVENHTGVISRPHVDECELGSALPAALAKAAKPVPLIIGTTRDEFSFFTDLPLLPMKTGKAEMTAMVARFAGPQAAEQIAGLYADDRRGRIAFGTDLVFRMPTIAFADNHAAAGNAVFSYRLDWEAKGPLARLGATHSVDLPLIFADFMRPFRAVYLGLLPDPRRHELAVRMRDHWLRFVRDGRPGADWPAYAPEARTTMIFGLKDRIVADPEAARRAAWQGIDGFAT</sequence>
<evidence type="ECO:0000256" key="3">
    <source>
        <dbReference type="RuleBase" id="RU361235"/>
    </source>
</evidence>
<dbReference type="AlphaFoldDB" id="A0A9X1T4L2"/>
<evidence type="ECO:0000256" key="2">
    <source>
        <dbReference type="ARBA" id="ARBA00022801"/>
    </source>
</evidence>
<dbReference type="PANTHER" id="PTHR43918">
    <property type="entry name" value="ACETYLCHOLINESTERASE"/>
    <property type="match status" value="1"/>
</dbReference>
<comment type="caution">
    <text evidence="5">The sequence shown here is derived from an EMBL/GenBank/DDBJ whole genome shotgun (WGS) entry which is preliminary data.</text>
</comment>
<dbReference type="RefSeq" id="WP_233719228.1">
    <property type="nucleotide sequence ID" value="NZ_JAJUWU010000007.1"/>
</dbReference>
<dbReference type="Proteomes" id="UP001139035">
    <property type="component" value="Unassembled WGS sequence"/>
</dbReference>
<keyword evidence="2 3" id="KW-0378">Hydrolase</keyword>
<dbReference type="Pfam" id="PF00135">
    <property type="entry name" value="COesterase"/>
    <property type="match status" value="1"/>
</dbReference>
<dbReference type="SUPFAM" id="SSF53474">
    <property type="entry name" value="alpha/beta-Hydrolases"/>
    <property type="match status" value="1"/>
</dbReference>
<dbReference type="InterPro" id="IPR050654">
    <property type="entry name" value="AChE-related_enzymes"/>
</dbReference>
<protein>
    <recommendedName>
        <fullName evidence="3">Carboxylic ester hydrolase</fullName>
        <ecNumber evidence="3">3.1.1.-</ecNumber>
    </recommendedName>
</protein>
<evidence type="ECO:0000313" key="5">
    <source>
        <dbReference type="EMBL" id="MCE7028077.1"/>
    </source>
</evidence>
<feature type="domain" description="Carboxylesterase type B" evidence="4">
    <location>
        <begin position="6"/>
        <end position="472"/>
    </location>
</feature>
<dbReference type="EMBL" id="JAJUWU010000007">
    <property type="protein sequence ID" value="MCE7028077.1"/>
    <property type="molecule type" value="Genomic_DNA"/>
</dbReference>
<name>A0A9X1T4L2_9HYPH</name>
<evidence type="ECO:0000259" key="4">
    <source>
        <dbReference type="Pfam" id="PF00135"/>
    </source>
</evidence>
<dbReference type="InterPro" id="IPR002018">
    <property type="entry name" value="CarbesteraseB"/>
</dbReference>
<dbReference type="InterPro" id="IPR029058">
    <property type="entry name" value="AB_hydrolase_fold"/>
</dbReference>
<dbReference type="GO" id="GO:0052689">
    <property type="term" value="F:carboxylic ester hydrolase activity"/>
    <property type="evidence" value="ECO:0007669"/>
    <property type="project" value="TreeGrafter"/>
</dbReference>
<gene>
    <name evidence="5" type="ORF">LZD57_08750</name>
</gene>
<accession>A0A9X1T4L2</accession>
<dbReference type="PANTHER" id="PTHR43918:SF4">
    <property type="entry name" value="CARBOXYLIC ESTER HYDROLASE"/>
    <property type="match status" value="1"/>
</dbReference>
<organism evidence="5 6">
    <name type="scientific">Jiella avicenniae</name>
    <dbReference type="NCBI Taxonomy" id="2907202"/>
    <lineage>
        <taxon>Bacteria</taxon>
        <taxon>Pseudomonadati</taxon>
        <taxon>Pseudomonadota</taxon>
        <taxon>Alphaproteobacteria</taxon>
        <taxon>Hyphomicrobiales</taxon>
        <taxon>Aurantimonadaceae</taxon>
        <taxon>Jiella</taxon>
    </lineage>
</organism>
<evidence type="ECO:0000313" key="6">
    <source>
        <dbReference type="Proteomes" id="UP001139035"/>
    </source>
</evidence>
<dbReference type="PROSITE" id="PS00122">
    <property type="entry name" value="CARBOXYLESTERASE_B_1"/>
    <property type="match status" value="1"/>
</dbReference>
<dbReference type="Gene3D" id="3.40.50.1820">
    <property type="entry name" value="alpha/beta hydrolase"/>
    <property type="match status" value="1"/>
</dbReference>
<dbReference type="InterPro" id="IPR019826">
    <property type="entry name" value="Carboxylesterase_B_AS"/>
</dbReference>
<comment type="similarity">
    <text evidence="1 3">Belongs to the type-B carboxylesterase/lipase family.</text>
</comment>
<reference evidence="5" key="1">
    <citation type="submission" date="2022-01" db="EMBL/GenBank/DDBJ databases">
        <title>Jiella avicenniae sp. nov., a novel endophytic bacterium isolated from bark of Avicennia marina.</title>
        <authorList>
            <person name="Tuo L."/>
        </authorList>
    </citation>
    <scope>NUCLEOTIDE SEQUENCE</scope>
    <source>
        <strain evidence="5">CBK1P-4</strain>
    </source>
</reference>
<proteinExistence type="inferred from homology"/>
<evidence type="ECO:0000256" key="1">
    <source>
        <dbReference type="ARBA" id="ARBA00005964"/>
    </source>
</evidence>
<keyword evidence="6" id="KW-1185">Reference proteome</keyword>
<dbReference type="EC" id="3.1.1.-" evidence="3"/>